<dbReference type="PROSITE" id="PS50811">
    <property type="entry name" value="WRKY"/>
    <property type="match status" value="1"/>
</dbReference>
<dbReference type="InterPro" id="IPR044810">
    <property type="entry name" value="WRKY_plant"/>
</dbReference>
<dbReference type="SMART" id="SM00774">
    <property type="entry name" value="WRKY"/>
    <property type="match status" value="1"/>
</dbReference>
<evidence type="ECO:0000256" key="4">
    <source>
        <dbReference type="ARBA" id="ARBA00023163"/>
    </source>
</evidence>
<dbReference type="GO" id="GO:0005634">
    <property type="term" value="C:nucleus"/>
    <property type="evidence" value="ECO:0007669"/>
    <property type="project" value="UniProtKB-SubCell"/>
</dbReference>
<keyword evidence="4" id="KW-0804">Transcription</keyword>
<dbReference type="EMBL" id="LR862143">
    <property type="protein sequence ID" value="CAD1823800.1"/>
    <property type="molecule type" value="Genomic_DNA"/>
</dbReference>
<feature type="region of interest" description="Disordered" evidence="6">
    <location>
        <begin position="107"/>
        <end position="193"/>
    </location>
</feature>
<accession>A0A6V7NYY0</accession>
<sequence length="338" mass="37191">MSQERGELYHHQHGHLFLNEMINSGGDLSCFFSHHEAMSVADAAPFAGFADYDYGAALSRAAFGDVRCDELGLFNTPPAKPELLVDVDAAIDYGAVVGRRHGLDVSIGGGGGGDGGTGPVTPNSSVSSSSSEAGGDEESGGRSKKDRIKEEEEEGGEEKQLQARGSDDQGGEKSKKLVYESKKQGEKRQREPRFAFMTKSEVDHLEDGYRWRKYGQKAVKNSPYPRSYYRCTTQKCSVKKRVERSHEDPSIVITTYEGRHTHQSPANLRGSSHFLAPSPSFRAQEFLNPSSHHHMSTNPTLYLPISLPPPLQQLQVLPDYGLLQDIIPPSFTKINHDS</sequence>
<keyword evidence="3" id="KW-0238">DNA-binding</keyword>
<dbReference type="GO" id="GO:0043565">
    <property type="term" value="F:sequence-specific DNA binding"/>
    <property type="evidence" value="ECO:0007669"/>
    <property type="project" value="InterPro"/>
</dbReference>
<evidence type="ECO:0000313" key="8">
    <source>
        <dbReference type="EMBL" id="CAD1823800.1"/>
    </source>
</evidence>
<dbReference type="Pfam" id="PF03106">
    <property type="entry name" value="WRKY"/>
    <property type="match status" value="1"/>
</dbReference>
<dbReference type="FunFam" id="2.20.25.80:FF:000003">
    <property type="entry name" value="WRKY transcription factor 57"/>
    <property type="match status" value="1"/>
</dbReference>
<reference evidence="8" key="1">
    <citation type="submission" date="2020-07" db="EMBL/GenBank/DDBJ databases">
        <authorList>
            <person name="Lin J."/>
        </authorList>
    </citation>
    <scope>NUCLEOTIDE SEQUENCE</scope>
</reference>
<feature type="compositionally biased region" description="Basic and acidic residues" evidence="6">
    <location>
        <begin position="139"/>
        <end position="150"/>
    </location>
</feature>
<dbReference type="InterPro" id="IPR036576">
    <property type="entry name" value="WRKY_dom_sf"/>
</dbReference>
<keyword evidence="2" id="KW-0805">Transcription regulation</keyword>
<feature type="domain" description="WRKY" evidence="7">
    <location>
        <begin position="200"/>
        <end position="265"/>
    </location>
</feature>
<keyword evidence="5" id="KW-0539">Nucleus</keyword>
<proteinExistence type="predicted"/>
<gene>
    <name evidence="8" type="ORF">CB5_LOCUS7011</name>
</gene>
<evidence type="ECO:0000256" key="3">
    <source>
        <dbReference type="ARBA" id="ARBA00023125"/>
    </source>
</evidence>
<feature type="compositionally biased region" description="Gly residues" evidence="6">
    <location>
        <begin position="107"/>
        <end position="118"/>
    </location>
</feature>
<dbReference type="SUPFAM" id="SSF118290">
    <property type="entry name" value="WRKY DNA-binding domain"/>
    <property type="match status" value="1"/>
</dbReference>
<evidence type="ECO:0000259" key="7">
    <source>
        <dbReference type="PROSITE" id="PS50811"/>
    </source>
</evidence>
<organism evidence="8">
    <name type="scientific">Ananas comosus var. bracteatus</name>
    <name type="common">red pineapple</name>
    <dbReference type="NCBI Taxonomy" id="296719"/>
    <lineage>
        <taxon>Eukaryota</taxon>
        <taxon>Viridiplantae</taxon>
        <taxon>Streptophyta</taxon>
        <taxon>Embryophyta</taxon>
        <taxon>Tracheophyta</taxon>
        <taxon>Spermatophyta</taxon>
        <taxon>Magnoliopsida</taxon>
        <taxon>Liliopsida</taxon>
        <taxon>Poales</taxon>
        <taxon>Bromeliaceae</taxon>
        <taxon>Bromelioideae</taxon>
        <taxon>Ananas</taxon>
    </lineage>
</organism>
<evidence type="ECO:0000256" key="1">
    <source>
        <dbReference type="ARBA" id="ARBA00004123"/>
    </source>
</evidence>
<dbReference type="AlphaFoldDB" id="A0A6V7NYY0"/>
<dbReference type="Gene3D" id="2.20.25.80">
    <property type="entry name" value="WRKY domain"/>
    <property type="match status" value="1"/>
</dbReference>
<dbReference type="GO" id="GO:0003700">
    <property type="term" value="F:DNA-binding transcription factor activity"/>
    <property type="evidence" value="ECO:0007669"/>
    <property type="project" value="InterPro"/>
</dbReference>
<comment type="subcellular location">
    <subcellularLocation>
        <location evidence="1">Nucleus</location>
    </subcellularLocation>
</comment>
<dbReference type="PANTHER" id="PTHR31221:SF358">
    <property type="entry name" value="WRKY TRANSCRIPTION FACTOR 71"/>
    <property type="match status" value="1"/>
</dbReference>
<protein>
    <recommendedName>
        <fullName evidence="7">WRKY domain-containing protein</fullName>
    </recommendedName>
</protein>
<evidence type="ECO:0000256" key="5">
    <source>
        <dbReference type="ARBA" id="ARBA00023242"/>
    </source>
</evidence>
<feature type="compositionally biased region" description="Low complexity" evidence="6">
    <location>
        <begin position="124"/>
        <end position="133"/>
    </location>
</feature>
<dbReference type="PANTHER" id="PTHR31221">
    <property type="entry name" value="WRKY TRANSCRIPTION FACTOR PROTEIN 1-RELATED"/>
    <property type="match status" value="1"/>
</dbReference>
<dbReference type="InterPro" id="IPR003657">
    <property type="entry name" value="WRKY_dom"/>
</dbReference>
<name>A0A6V7NYY0_ANACO</name>
<evidence type="ECO:0000256" key="6">
    <source>
        <dbReference type="SAM" id="MobiDB-lite"/>
    </source>
</evidence>
<feature type="compositionally biased region" description="Basic and acidic residues" evidence="6">
    <location>
        <begin position="157"/>
        <end position="193"/>
    </location>
</feature>
<evidence type="ECO:0000256" key="2">
    <source>
        <dbReference type="ARBA" id="ARBA00023015"/>
    </source>
</evidence>